<dbReference type="HOGENOM" id="CLU_2084813_0_0_1"/>
<keyword evidence="1" id="KW-0812">Transmembrane</keyword>
<reference evidence="2 3" key="1">
    <citation type="submission" date="2011-08" db="EMBL/GenBank/DDBJ databases">
        <authorList>
            <person name="Liu Z.J."/>
            <person name="Shi F.L."/>
            <person name="Lu J.Q."/>
            <person name="Li M."/>
            <person name="Wang Z.L."/>
        </authorList>
    </citation>
    <scope>NUCLEOTIDE SEQUENCE [LARGE SCALE GENOMIC DNA]</scope>
    <source>
        <strain evidence="2 3">USNM 41457</strain>
    </source>
</reference>
<feature type="transmembrane region" description="Helical" evidence="1">
    <location>
        <begin position="12"/>
        <end position="31"/>
    </location>
</feature>
<accession>J8ZVD8</accession>
<feature type="transmembrane region" description="Helical" evidence="1">
    <location>
        <begin position="43"/>
        <end position="60"/>
    </location>
</feature>
<sequence>MYKGNTQKIFFIFYLSFRKKSILTIYLYFIYITKRHNCLNINLFIYIILYLIRKIIQFLTNKFLLIKYHTNLYTIIINIITIFLLKKNFNYLIIYAVIVEYRYINKRVEFDCSCLID</sequence>
<gene>
    <name evidence="2" type="ORF">EDEG_02066</name>
</gene>
<proteinExistence type="predicted"/>
<evidence type="ECO:0000313" key="2">
    <source>
        <dbReference type="EMBL" id="EJW03598.1"/>
    </source>
</evidence>
<dbReference type="InParanoid" id="J8ZVD8"/>
<evidence type="ECO:0000313" key="3">
    <source>
        <dbReference type="Proteomes" id="UP000003163"/>
    </source>
</evidence>
<dbReference type="VEuPathDB" id="MicrosporidiaDB:EDEG_02066"/>
<dbReference type="Proteomes" id="UP000003163">
    <property type="component" value="Unassembled WGS sequence"/>
</dbReference>
<comment type="caution">
    <text evidence="2">The sequence shown here is derived from an EMBL/GenBank/DDBJ whole genome shotgun (WGS) entry which is preliminary data.</text>
</comment>
<reference evidence="3" key="2">
    <citation type="submission" date="2015-07" db="EMBL/GenBank/DDBJ databases">
        <title>Contrasting host-pathogen interactions and genome evolution in two generalist and specialist microsporidian pathogens of mosquitoes.</title>
        <authorList>
            <consortium name="The Broad Institute Genomics Platform"/>
            <consortium name="The Broad Institute Genome Sequencing Center for Infectious Disease"/>
            <person name="Cuomo C.A."/>
            <person name="Sanscrainte N.D."/>
            <person name="Goldberg J.M."/>
            <person name="Heiman D."/>
            <person name="Young S."/>
            <person name="Zeng Q."/>
            <person name="Becnel J.J."/>
            <person name="Birren B.W."/>
        </authorList>
    </citation>
    <scope>NUCLEOTIDE SEQUENCE [LARGE SCALE GENOMIC DNA]</scope>
    <source>
        <strain evidence="3">USNM 41457</strain>
    </source>
</reference>
<keyword evidence="1" id="KW-1133">Transmembrane helix</keyword>
<keyword evidence="3" id="KW-1185">Reference proteome</keyword>
<dbReference type="EMBL" id="AFBI03000034">
    <property type="protein sequence ID" value="EJW03598.1"/>
    <property type="molecule type" value="Genomic_DNA"/>
</dbReference>
<dbReference type="AlphaFoldDB" id="J8ZVD8"/>
<keyword evidence="1" id="KW-0472">Membrane</keyword>
<protein>
    <submittedName>
        <fullName evidence="2">Uncharacterized protein</fullName>
    </submittedName>
</protein>
<evidence type="ECO:0000256" key="1">
    <source>
        <dbReference type="SAM" id="Phobius"/>
    </source>
</evidence>
<organism evidence="2 3">
    <name type="scientific">Edhazardia aedis (strain USNM 41457)</name>
    <name type="common">Microsporidian parasite</name>
    <dbReference type="NCBI Taxonomy" id="1003232"/>
    <lineage>
        <taxon>Eukaryota</taxon>
        <taxon>Fungi</taxon>
        <taxon>Fungi incertae sedis</taxon>
        <taxon>Microsporidia</taxon>
        <taxon>Edhazardia</taxon>
    </lineage>
</organism>
<name>J8ZVD8_EDHAE</name>